<proteinExistence type="predicted"/>
<dbReference type="AlphaFoldDB" id="A0A2T4C0G9"/>
<reference evidence="1 2" key="1">
    <citation type="submission" date="2016-07" db="EMBL/GenBank/DDBJ databases">
        <title>Multiple horizontal gene transfer events from other fungi enriched the ability of initially mycotrophic Trichoderma (Ascomycota) to feed on dead plant biomass.</title>
        <authorList>
            <consortium name="DOE Joint Genome Institute"/>
            <person name="Aerts A."/>
            <person name="Atanasova L."/>
            <person name="Chenthamara K."/>
            <person name="Zhang J."/>
            <person name="Grujic M."/>
            <person name="Henrissat B."/>
            <person name="Kuo A."/>
            <person name="Salamov A."/>
            <person name="Lipzen A."/>
            <person name="Labutti K."/>
            <person name="Barry K."/>
            <person name="Miao Y."/>
            <person name="Rahimi M.J."/>
            <person name="Shen Q."/>
            <person name="Grigoriev I.V."/>
            <person name="Kubicek C.P."/>
            <person name="Druzhinina I.S."/>
        </authorList>
    </citation>
    <scope>NUCLEOTIDE SEQUENCE [LARGE SCALE GENOMIC DNA]</scope>
    <source>
        <strain evidence="1 2">ATCC 18648</strain>
    </source>
</reference>
<evidence type="ECO:0000313" key="2">
    <source>
        <dbReference type="Proteomes" id="UP000240760"/>
    </source>
</evidence>
<name>A0A2T4C0G9_TRILO</name>
<accession>A0A2T4C0G9</accession>
<gene>
    <name evidence="1" type="ORF">M440DRAFT_1268311</name>
</gene>
<keyword evidence="2" id="KW-1185">Reference proteome</keyword>
<sequence length="165" mass="18967">MPTSSAKFCALGEEYEAFINVNLKNLRNKHNNKESHRRSNAITHHHIHVLTHHTHNFLPTCKKRYLTLLGGYKGPLGLVPGEKGSMTGSHVFKLQAPSSRQSTQARPTIPLLLCLMRQVETRHVWIDVRQEEGKSGVFAEPFCHCICREAPLWRLFCLLFVTREW</sequence>
<organism evidence="1 2">
    <name type="scientific">Trichoderma longibrachiatum ATCC 18648</name>
    <dbReference type="NCBI Taxonomy" id="983965"/>
    <lineage>
        <taxon>Eukaryota</taxon>
        <taxon>Fungi</taxon>
        <taxon>Dikarya</taxon>
        <taxon>Ascomycota</taxon>
        <taxon>Pezizomycotina</taxon>
        <taxon>Sordariomycetes</taxon>
        <taxon>Hypocreomycetidae</taxon>
        <taxon>Hypocreales</taxon>
        <taxon>Hypocreaceae</taxon>
        <taxon>Trichoderma</taxon>
    </lineage>
</organism>
<protein>
    <submittedName>
        <fullName evidence="1">Uncharacterized protein</fullName>
    </submittedName>
</protein>
<dbReference type="EMBL" id="KZ679134">
    <property type="protein sequence ID" value="PTB75072.1"/>
    <property type="molecule type" value="Genomic_DNA"/>
</dbReference>
<evidence type="ECO:0000313" key="1">
    <source>
        <dbReference type="EMBL" id="PTB75072.1"/>
    </source>
</evidence>
<dbReference type="Proteomes" id="UP000240760">
    <property type="component" value="Unassembled WGS sequence"/>
</dbReference>